<comment type="caution">
    <text evidence="1">The sequence shown here is derived from an EMBL/GenBank/DDBJ whole genome shotgun (WGS) entry which is preliminary data.</text>
</comment>
<gene>
    <name evidence="1" type="ORF">GHK53_08240</name>
</gene>
<accession>A0AAW9TL12</accession>
<reference evidence="1 2" key="1">
    <citation type="journal article" date="2013" name="Genome Biol.">
        <title>Comparative genomics of the core and accessory genomes of 48 Sinorhizobium strains comprising five genospecies.</title>
        <authorList>
            <person name="Sugawara M."/>
            <person name="Epstein B."/>
            <person name="Badgley B.D."/>
            <person name="Unno T."/>
            <person name="Xu L."/>
            <person name="Reese J."/>
            <person name="Gyaneshwar P."/>
            <person name="Denny R."/>
            <person name="Mudge J."/>
            <person name="Bharti A.K."/>
            <person name="Farmer A.D."/>
            <person name="May G.D."/>
            <person name="Woodward J.E."/>
            <person name="Medigue C."/>
            <person name="Vallenet D."/>
            <person name="Lajus A."/>
            <person name="Rouy Z."/>
            <person name="Martinez-Vaz B."/>
            <person name="Tiffin P."/>
            <person name="Young N.D."/>
            <person name="Sadowsky M.J."/>
        </authorList>
    </citation>
    <scope>NUCLEOTIDE SEQUENCE [LARGE SCALE GENOMIC DNA]</scope>
    <source>
        <strain evidence="1 2">N6B1</strain>
    </source>
</reference>
<evidence type="ECO:0000313" key="2">
    <source>
        <dbReference type="Proteomes" id="UP000429484"/>
    </source>
</evidence>
<sequence>MTMTQSCHFTFDRERGHDVVGAVRDFLHQTGGDLPFLSWGELAGFALPCDNIEENIGPGVLLDRIPDAECRAK</sequence>
<dbReference type="RefSeq" id="WP_153349543.1">
    <property type="nucleotide sequence ID" value="NZ_WISR01000083.1"/>
</dbReference>
<protein>
    <submittedName>
        <fullName evidence="1">Uncharacterized protein</fullName>
    </submittedName>
</protein>
<dbReference type="Proteomes" id="UP000429484">
    <property type="component" value="Unassembled WGS sequence"/>
</dbReference>
<dbReference type="EMBL" id="WISR01000083">
    <property type="protein sequence ID" value="MQW32794.1"/>
    <property type="molecule type" value="Genomic_DNA"/>
</dbReference>
<name>A0AAW9TL12_RHIML</name>
<evidence type="ECO:0000313" key="1">
    <source>
        <dbReference type="EMBL" id="MQW32794.1"/>
    </source>
</evidence>
<proteinExistence type="predicted"/>
<dbReference type="AlphaFoldDB" id="A0AAW9TL12"/>
<organism evidence="1 2">
    <name type="scientific">Rhizobium meliloti</name>
    <name type="common">Ensifer meliloti</name>
    <name type="synonym">Sinorhizobium meliloti</name>
    <dbReference type="NCBI Taxonomy" id="382"/>
    <lineage>
        <taxon>Bacteria</taxon>
        <taxon>Pseudomonadati</taxon>
        <taxon>Pseudomonadota</taxon>
        <taxon>Alphaproteobacteria</taxon>
        <taxon>Hyphomicrobiales</taxon>
        <taxon>Rhizobiaceae</taxon>
        <taxon>Sinorhizobium/Ensifer group</taxon>
        <taxon>Sinorhizobium</taxon>
    </lineage>
</organism>